<evidence type="ECO:0000259" key="8">
    <source>
        <dbReference type="PROSITE" id="PS50048"/>
    </source>
</evidence>
<proteinExistence type="predicted"/>
<dbReference type="InterPro" id="IPR007219">
    <property type="entry name" value="XnlR_reg_dom"/>
</dbReference>
<keyword evidence="2" id="KW-0479">Metal-binding</keyword>
<organism evidence="9 10">
    <name type="scientific">Exophiala oligosperma</name>
    <dbReference type="NCBI Taxonomy" id="215243"/>
    <lineage>
        <taxon>Eukaryota</taxon>
        <taxon>Fungi</taxon>
        <taxon>Dikarya</taxon>
        <taxon>Ascomycota</taxon>
        <taxon>Pezizomycotina</taxon>
        <taxon>Eurotiomycetes</taxon>
        <taxon>Chaetothyriomycetidae</taxon>
        <taxon>Chaetothyriales</taxon>
        <taxon>Herpotrichiellaceae</taxon>
        <taxon>Exophiala</taxon>
    </lineage>
</organism>
<dbReference type="SMART" id="SM00906">
    <property type="entry name" value="Fungal_trans"/>
    <property type="match status" value="1"/>
</dbReference>
<dbReference type="Gene3D" id="4.10.240.10">
    <property type="entry name" value="Zn(2)-C6 fungal-type DNA-binding domain"/>
    <property type="match status" value="1"/>
</dbReference>
<dbReference type="CDD" id="cd00067">
    <property type="entry name" value="GAL4"/>
    <property type="match status" value="1"/>
</dbReference>
<dbReference type="OrthoDB" id="3037908at2759"/>
<evidence type="ECO:0000256" key="7">
    <source>
        <dbReference type="SAM" id="MobiDB-lite"/>
    </source>
</evidence>
<dbReference type="GO" id="GO:0008270">
    <property type="term" value="F:zinc ion binding"/>
    <property type="evidence" value="ECO:0007669"/>
    <property type="project" value="InterPro"/>
</dbReference>
<dbReference type="InterPro" id="IPR050815">
    <property type="entry name" value="TF_fung"/>
</dbReference>
<accession>A0A0D2E8F4</accession>
<dbReference type="EMBL" id="KN847335">
    <property type="protein sequence ID" value="KIW44129.1"/>
    <property type="molecule type" value="Genomic_DNA"/>
</dbReference>
<dbReference type="SUPFAM" id="SSF57701">
    <property type="entry name" value="Zn2/Cys6 DNA-binding domain"/>
    <property type="match status" value="1"/>
</dbReference>
<dbReference type="CDD" id="cd12148">
    <property type="entry name" value="fungal_TF_MHR"/>
    <property type="match status" value="1"/>
</dbReference>
<dbReference type="PROSITE" id="PS00463">
    <property type="entry name" value="ZN2_CY6_FUNGAL_1"/>
    <property type="match status" value="1"/>
</dbReference>
<dbReference type="InterPro" id="IPR001138">
    <property type="entry name" value="Zn2Cys6_DnaBD"/>
</dbReference>
<dbReference type="VEuPathDB" id="FungiDB:PV06_05163"/>
<protein>
    <recommendedName>
        <fullName evidence="8">Zn(2)-C6 fungal-type domain-containing protein</fullName>
    </recommendedName>
</protein>
<feature type="region of interest" description="Disordered" evidence="7">
    <location>
        <begin position="82"/>
        <end position="113"/>
    </location>
</feature>
<evidence type="ECO:0000256" key="2">
    <source>
        <dbReference type="ARBA" id="ARBA00022723"/>
    </source>
</evidence>
<dbReference type="Pfam" id="PF00172">
    <property type="entry name" value="Zn_clus"/>
    <property type="match status" value="1"/>
</dbReference>
<dbReference type="PANTHER" id="PTHR47338">
    <property type="entry name" value="ZN(II)2CYS6 TRANSCRIPTION FACTOR (EUROFUNG)-RELATED"/>
    <property type="match status" value="1"/>
</dbReference>
<dbReference type="HOGENOM" id="CLU_011017_3_1_1"/>
<feature type="domain" description="Zn(2)-C6 fungal-type" evidence="8">
    <location>
        <begin position="22"/>
        <end position="52"/>
    </location>
</feature>
<keyword evidence="4" id="KW-0238">DNA-binding</keyword>
<dbReference type="GeneID" id="27357237"/>
<evidence type="ECO:0000256" key="4">
    <source>
        <dbReference type="ARBA" id="ARBA00023125"/>
    </source>
</evidence>
<keyword evidence="5" id="KW-0804">Transcription</keyword>
<dbReference type="GO" id="GO:0003677">
    <property type="term" value="F:DNA binding"/>
    <property type="evidence" value="ECO:0007669"/>
    <property type="project" value="UniProtKB-KW"/>
</dbReference>
<dbReference type="STRING" id="215243.A0A0D2E8F4"/>
<evidence type="ECO:0000313" key="10">
    <source>
        <dbReference type="Proteomes" id="UP000053342"/>
    </source>
</evidence>
<comment type="subcellular location">
    <subcellularLocation>
        <location evidence="1">Nucleus</location>
    </subcellularLocation>
</comment>
<evidence type="ECO:0000313" key="9">
    <source>
        <dbReference type="EMBL" id="KIW44129.1"/>
    </source>
</evidence>
<dbReference type="GO" id="GO:0006351">
    <property type="term" value="P:DNA-templated transcription"/>
    <property type="evidence" value="ECO:0007669"/>
    <property type="project" value="InterPro"/>
</dbReference>
<evidence type="ECO:0000256" key="1">
    <source>
        <dbReference type="ARBA" id="ARBA00004123"/>
    </source>
</evidence>
<dbReference type="GO" id="GO:0005634">
    <property type="term" value="C:nucleus"/>
    <property type="evidence" value="ECO:0007669"/>
    <property type="project" value="UniProtKB-SubCell"/>
</dbReference>
<evidence type="ECO:0000256" key="6">
    <source>
        <dbReference type="ARBA" id="ARBA00023242"/>
    </source>
</evidence>
<dbReference type="RefSeq" id="XP_016264345.1">
    <property type="nucleotide sequence ID" value="XM_016406139.1"/>
</dbReference>
<keyword evidence="6" id="KW-0539">Nucleus</keyword>
<gene>
    <name evidence="9" type="ORF">PV06_05163</name>
</gene>
<name>A0A0D2E8F4_9EURO</name>
<reference evidence="9 10" key="1">
    <citation type="submission" date="2015-01" db="EMBL/GenBank/DDBJ databases">
        <title>The Genome Sequence of Exophiala oligosperma CBS72588.</title>
        <authorList>
            <consortium name="The Broad Institute Genomics Platform"/>
            <person name="Cuomo C."/>
            <person name="de Hoog S."/>
            <person name="Gorbushina A."/>
            <person name="Stielow B."/>
            <person name="Teixiera M."/>
            <person name="Abouelleil A."/>
            <person name="Chapman S.B."/>
            <person name="Priest M."/>
            <person name="Young S.K."/>
            <person name="Wortman J."/>
            <person name="Nusbaum C."/>
            <person name="Birren B."/>
        </authorList>
    </citation>
    <scope>NUCLEOTIDE SEQUENCE [LARGE SCALE GENOMIC DNA]</scope>
    <source>
        <strain evidence="9 10">CBS 72588</strain>
    </source>
</reference>
<keyword evidence="3" id="KW-0805">Transcription regulation</keyword>
<dbReference type="Proteomes" id="UP000053342">
    <property type="component" value="Unassembled WGS sequence"/>
</dbReference>
<dbReference type="AlphaFoldDB" id="A0A0D2E8F4"/>
<dbReference type="GO" id="GO:0000981">
    <property type="term" value="F:DNA-binding transcription factor activity, RNA polymerase II-specific"/>
    <property type="evidence" value="ECO:0007669"/>
    <property type="project" value="InterPro"/>
</dbReference>
<dbReference type="Pfam" id="PF04082">
    <property type="entry name" value="Fungal_trans"/>
    <property type="match status" value="1"/>
</dbReference>
<evidence type="ECO:0000256" key="3">
    <source>
        <dbReference type="ARBA" id="ARBA00023015"/>
    </source>
</evidence>
<dbReference type="PROSITE" id="PS50048">
    <property type="entry name" value="ZN2_CY6_FUNGAL_2"/>
    <property type="match status" value="1"/>
</dbReference>
<keyword evidence="10" id="KW-1185">Reference proteome</keyword>
<evidence type="ECO:0000256" key="5">
    <source>
        <dbReference type="ARBA" id="ARBA00023163"/>
    </source>
</evidence>
<dbReference type="PANTHER" id="PTHR47338:SF3">
    <property type="entry name" value="C6 FINGER DOMAIN TRANSCRIPTION FACTOR DBAA-RELATED"/>
    <property type="match status" value="1"/>
</dbReference>
<dbReference type="SMART" id="SM00066">
    <property type="entry name" value="GAL4"/>
    <property type="match status" value="1"/>
</dbReference>
<dbReference type="InterPro" id="IPR036864">
    <property type="entry name" value="Zn2-C6_fun-type_DNA-bd_sf"/>
</dbReference>
<sequence length="594" mass="66759">MVPSAVQGDGSVTRGRQLPGAACDECRRRKLQCDRQKPRCGVCHESRTMCEVTQRGVRGPKRGHLRALKDRILHLETMLATRQGGQQQQLDDAPVYSPEFSRSEPGMEEDMAERGSEVDDISAPFSLPGGVASAYDPSAFLAPPSLTGSSREQDKSMSPEIGGLSGNHLHIPEVMRDELDQLYWDRVHPSIPILQQRRYLSWTKFGLKSSAQMCLQSAMWMLATLLSVQIRNLTDALYRQTKQMLVSQNFETDHKDDGCDTEIVQAWLLVAIYESMRASHKQAWMSAGRVYRLVQGFRFHELDKTGTIIEHEDSNDIVKIEEQRRLFWMAYLLDHLMSLRNDWPITLNEHMICTRLPGPDADFQSGRPVSGSFLSEAITESSPRFTSPFTESIVLTTLYGRSLLRSQQHSILSVYGDGGDSDWLAWHRWLDNTLKIRLQVVARLCALSQTAASDPFLLFTNILGHGAVVYLCKCAMQSAASLARQPDVYAEVLQCQARALAAATAVVRLASELRELHFSKIYPLMPIPLFVVAEFLYENLTDVGPNQQLIGELLNVFRDLKNINNLEQCYLDLLPRSCVSRTTALLSYTSSSAD</sequence>